<evidence type="ECO:0000313" key="3">
    <source>
        <dbReference type="Proteomes" id="UP000887574"/>
    </source>
</evidence>
<dbReference type="WBParaSite" id="jg14101">
    <property type="protein sequence ID" value="jg14101"/>
    <property type="gene ID" value="jg14101"/>
</dbReference>
<organism evidence="3 4">
    <name type="scientific">Ditylenchus dipsaci</name>
    <dbReference type="NCBI Taxonomy" id="166011"/>
    <lineage>
        <taxon>Eukaryota</taxon>
        <taxon>Metazoa</taxon>
        <taxon>Ecdysozoa</taxon>
        <taxon>Nematoda</taxon>
        <taxon>Chromadorea</taxon>
        <taxon>Rhabditida</taxon>
        <taxon>Tylenchina</taxon>
        <taxon>Tylenchomorpha</taxon>
        <taxon>Sphaerularioidea</taxon>
        <taxon>Anguinidae</taxon>
        <taxon>Anguininae</taxon>
        <taxon>Ditylenchus</taxon>
    </lineage>
</organism>
<proteinExistence type="predicted"/>
<name>A0A915CYT3_9BILA</name>
<evidence type="ECO:0000313" key="4">
    <source>
        <dbReference type="WBParaSite" id="jg14101"/>
    </source>
</evidence>
<evidence type="ECO:0000256" key="1">
    <source>
        <dbReference type="SAM" id="Coils"/>
    </source>
</evidence>
<dbReference type="Proteomes" id="UP000887574">
    <property type="component" value="Unplaced"/>
</dbReference>
<reference evidence="4" key="1">
    <citation type="submission" date="2022-11" db="UniProtKB">
        <authorList>
            <consortium name="WormBaseParasite"/>
        </authorList>
    </citation>
    <scope>IDENTIFICATION</scope>
</reference>
<protein>
    <submittedName>
        <fullName evidence="4">PH domain-containing protein</fullName>
    </submittedName>
</protein>
<evidence type="ECO:0000256" key="2">
    <source>
        <dbReference type="SAM" id="MobiDB-lite"/>
    </source>
</evidence>
<sequence>MTSREFVNNLLHTQYSYDRNVLKTLYNSIKETPFKYQSEVQQRKSTASMGINGHSLLRGSLLINPNEQIDYKHGWCSKNHTIWQKEVGRCSMGLSGEWCSTCIRMKMASRGVNMKFLTIVFACTHLMLKYQGLQQKTACDSAENSQFWEFLFQTSEPDEVVKWINSLNYVAACLLHSSVASPVSSTGAVVFRKPIMPSIPTTLSISEQLHAHQERLEEMSEKLDKLREEAPSIKAKGKAVYDYFYRERYLDKERERYTAYVHILSEKLGATSQADISSLSSKKNSLVAMRHHQTFRQNSNVNGSSDTFSSTSKLQPHQKIIAEEQMEQ</sequence>
<feature type="coiled-coil region" evidence="1">
    <location>
        <begin position="209"/>
        <end position="236"/>
    </location>
</feature>
<feature type="compositionally biased region" description="Polar residues" evidence="2">
    <location>
        <begin position="295"/>
        <end position="315"/>
    </location>
</feature>
<feature type="region of interest" description="Disordered" evidence="2">
    <location>
        <begin position="294"/>
        <end position="328"/>
    </location>
</feature>
<dbReference type="AlphaFoldDB" id="A0A915CYT3"/>
<accession>A0A915CYT3</accession>
<keyword evidence="3" id="KW-1185">Reference proteome</keyword>
<keyword evidence="1" id="KW-0175">Coiled coil</keyword>